<dbReference type="Proteomes" id="UP001295444">
    <property type="component" value="Chromosome 06"/>
</dbReference>
<evidence type="ECO:0000313" key="2">
    <source>
        <dbReference type="EMBL" id="CAH2299980.1"/>
    </source>
</evidence>
<keyword evidence="3" id="KW-1185">Reference proteome</keyword>
<organism evidence="2 3">
    <name type="scientific">Pelobates cultripes</name>
    <name type="common">Western spadefoot toad</name>
    <dbReference type="NCBI Taxonomy" id="61616"/>
    <lineage>
        <taxon>Eukaryota</taxon>
        <taxon>Metazoa</taxon>
        <taxon>Chordata</taxon>
        <taxon>Craniata</taxon>
        <taxon>Vertebrata</taxon>
        <taxon>Euteleostomi</taxon>
        <taxon>Amphibia</taxon>
        <taxon>Batrachia</taxon>
        <taxon>Anura</taxon>
        <taxon>Pelobatoidea</taxon>
        <taxon>Pelobatidae</taxon>
        <taxon>Pelobates</taxon>
    </lineage>
</organism>
<name>A0AAD1SGS0_PELCU</name>
<feature type="compositionally biased region" description="Polar residues" evidence="1">
    <location>
        <begin position="143"/>
        <end position="153"/>
    </location>
</feature>
<protein>
    <submittedName>
        <fullName evidence="2">Uncharacterized protein</fullName>
    </submittedName>
</protein>
<dbReference type="AlphaFoldDB" id="A0AAD1SGS0"/>
<reference evidence="2" key="1">
    <citation type="submission" date="2022-03" db="EMBL/GenBank/DDBJ databases">
        <authorList>
            <person name="Alioto T."/>
            <person name="Alioto T."/>
            <person name="Gomez Garrido J."/>
        </authorList>
    </citation>
    <scope>NUCLEOTIDE SEQUENCE</scope>
</reference>
<dbReference type="EMBL" id="OW240917">
    <property type="protein sequence ID" value="CAH2299980.1"/>
    <property type="molecule type" value="Genomic_DNA"/>
</dbReference>
<feature type="region of interest" description="Disordered" evidence="1">
    <location>
        <begin position="1"/>
        <end position="27"/>
    </location>
</feature>
<gene>
    <name evidence="2" type="ORF">PECUL_23A000672</name>
</gene>
<feature type="region of interest" description="Disordered" evidence="1">
    <location>
        <begin position="172"/>
        <end position="218"/>
    </location>
</feature>
<feature type="region of interest" description="Disordered" evidence="1">
    <location>
        <begin position="70"/>
        <end position="156"/>
    </location>
</feature>
<sequence>MGKQRDRRRLKPQITEKQQKGYQAHGLHKMAATSMRNHTQGTENYSDTQQRLDAAFDQFWTKLLDLMQMPQVKPQAPPPQGVRNQGHGEQKDTPLKYTRTKGRHVGEPQHAPPDAIHPKQYSASLRTHTHKRSRQTSRVPHPHNSNGCPTAQKQAPYPGAWRTWRLRKSAYSPHHGLTTTRPGRDRPLATNSPWRKKHAPQSQPQAPKGPRGSDPSRRLKYLTPVHRCRELRVWQHTRSLKGALSAWSGGLPAAGIG</sequence>
<evidence type="ECO:0000313" key="3">
    <source>
        <dbReference type="Proteomes" id="UP001295444"/>
    </source>
</evidence>
<proteinExistence type="predicted"/>
<evidence type="ECO:0000256" key="1">
    <source>
        <dbReference type="SAM" id="MobiDB-lite"/>
    </source>
</evidence>
<feature type="compositionally biased region" description="Basic residues" evidence="1">
    <location>
        <begin position="1"/>
        <end position="11"/>
    </location>
</feature>
<accession>A0AAD1SGS0</accession>